<protein>
    <recommendedName>
        <fullName evidence="1">dTDP-4-dehydro-6-deoxy-alpha-D-glucopyranose 2,3-dehydratase domain-containing protein</fullName>
    </recommendedName>
</protein>
<evidence type="ECO:0000259" key="1">
    <source>
        <dbReference type="Pfam" id="PF03559"/>
    </source>
</evidence>
<accession>A0A0J7ZN05</accession>
<dbReference type="PATRIC" id="fig|1938.3.peg.3349"/>
<dbReference type="InterPro" id="IPR005212">
    <property type="entry name" value="EvaA-like"/>
</dbReference>
<dbReference type="EMBL" id="LFNT01000001">
    <property type="protein sequence ID" value="KMS77339.1"/>
    <property type="molecule type" value="Genomic_DNA"/>
</dbReference>
<name>A0A0J7ZN05_STRVR</name>
<reference evidence="2 3" key="1">
    <citation type="submission" date="2015-06" db="EMBL/GenBank/DDBJ databases">
        <authorList>
            <person name="Ju K.-S."/>
            <person name="Doroghazi J.R."/>
            <person name="Metcalf W.W."/>
        </authorList>
    </citation>
    <scope>NUCLEOTIDE SEQUENCE [LARGE SCALE GENOMIC DNA]</scope>
    <source>
        <strain evidence="2 3">NRRL 3414</strain>
    </source>
</reference>
<sequence>MSLSALAADSPVTPNTRFDGWFDARRRDSGFKVTRIPFERLAGWAFDRDTGTLSHDSGRFFSVEGLRIEAEPPYSTWEQPILVQREIGILGLLVREFDGVPHFLMQAKLEPGNSGAVRLSPTVQATRSNYTGVHRGRAIPYLEHFVAPSTGTVLVDTLQSERGSWFLRKRNRHMVVAVEGPVEEHQDFRWLTLGQLRRLMRRDNTLSMEACSVLACLPGTAPEDGGRPRHALREVTGSLVEVKARCEVGQHRIPLREVASWRRLDDEISRPDRRYFKVIAAEVHAATREILHWTQPLIAPVPGGLAVLLTRTFDGVRHVLLHARVEAGSLDVAEFGPTVQCTPSNYRDTPPARRPRFLDLSLAPAPGRLLYDTVLSEEGARFHHAESRYRIIDVGDELTDVPPDFVWVTPGQSERLLRHGYYLNMQARTLLAALRSVV</sequence>
<dbReference type="InterPro" id="IPR038153">
    <property type="entry name" value="EvaA-like_sf"/>
</dbReference>
<dbReference type="AlphaFoldDB" id="A0A0J7ZN05"/>
<gene>
    <name evidence="2" type="ORF">ACM01_01575</name>
</gene>
<evidence type="ECO:0000313" key="3">
    <source>
        <dbReference type="Proteomes" id="UP000037432"/>
    </source>
</evidence>
<dbReference type="Gene3D" id="3.90.79.40">
    <property type="entry name" value="EvaA sugar 2,3-dehydratase subunit"/>
    <property type="match status" value="2"/>
</dbReference>
<feature type="domain" description="dTDP-4-dehydro-6-deoxy-alpha-D-glucopyranose 2,3-dehydratase" evidence="1">
    <location>
        <begin position="17"/>
        <end position="217"/>
    </location>
</feature>
<dbReference type="Proteomes" id="UP000037432">
    <property type="component" value="Unassembled WGS sequence"/>
</dbReference>
<feature type="domain" description="dTDP-4-dehydro-6-deoxy-alpha-D-glucopyranose 2,3-dehydratase" evidence="1">
    <location>
        <begin position="234"/>
        <end position="434"/>
    </location>
</feature>
<evidence type="ECO:0000313" key="2">
    <source>
        <dbReference type="EMBL" id="KMS77339.1"/>
    </source>
</evidence>
<dbReference type="Pfam" id="PF03559">
    <property type="entry name" value="Hexose_dehydrat"/>
    <property type="match status" value="2"/>
</dbReference>
<organism evidence="2 3">
    <name type="scientific">Streptomyces viridochromogenes</name>
    <dbReference type="NCBI Taxonomy" id="1938"/>
    <lineage>
        <taxon>Bacteria</taxon>
        <taxon>Bacillati</taxon>
        <taxon>Actinomycetota</taxon>
        <taxon>Actinomycetes</taxon>
        <taxon>Kitasatosporales</taxon>
        <taxon>Streptomycetaceae</taxon>
        <taxon>Streptomyces</taxon>
    </lineage>
</organism>
<proteinExistence type="predicted"/>
<dbReference type="GO" id="GO:0016829">
    <property type="term" value="F:lyase activity"/>
    <property type="evidence" value="ECO:0007669"/>
    <property type="project" value="InterPro"/>
</dbReference>
<comment type="caution">
    <text evidence="2">The sequence shown here is derived from an EMBL/GenBank/DDBJ whole genome shotgun (WGS) entry which is preliminary data.</text>
</comment>